<evidence type="ECO:0000313" key="2">
    <source>
        <dbReference type="EMBL" id="QJA77024.1"/>
    </source>
</evidence>
<evidence type="ECO:0000313" key="1">
    <source>
        <dbReference type="EMBL" id="QJA56878.1"/>
    </source>
</evidence>
<sequence>MKIKGADMTIGDAGVPISITVDEDLTDIELTSLEMVFVSPSGNTFTRTPAEKTTYTATYYTYTADIDEDGTWHVYFRNLATGFEYNEGNNVFTVRKKAEDMASDNG</sequence>
<protein>
    <submittedName>
        <fullName evidence="2">Uncharacterized protein</fullName>
    </submittedName>
</protein>
<proteinExistence type="predicted"/>
<accession>A0A6M3K4I9</accession>
<organism evidence="2">
    <name type="scientific">viral metagenome</name>
    <dbReference type="NCBI Taxonomy" id="1070528"/>
    <lineage>
        <taxon>unclassified sequences</taxon>
        <taxon>metagenomes</taxon>
        <taxon>organismal metagenomes</taxon>
    </lineage>
</organism>
<reference evidence="2" key="1">
    <citation type="submission" date="2020-03" db="EMBL/GenBank/DDBJ databases">
        <title>The deep terrestrial virosphere.</title>
        <authorList>
            <person name="Holmfeldt K."/>
            <person name="Nilsson E."/>
            <person name="Simone D."/>
            <person name="Lopez-Fernandez M."/>
            <person name="Wu X."/>
            <person name="de Brujin I."/>
            <person name="Lundin D."/>
            <person name="Andersson A."/>
            <person name="Bertilsson S."/>
            <person name="Dopson M."/>
        </authorList>
    </citation>
    <scope>NUCLEOTIDE SEQUENCE</scope>
    <source>
        <strain evidence="2">MM415A01375</strain>
        <strain evidence="1">MM415B01778</strain>
    </source>
</reference>
<dbReference type="EMBL" id="MT142259">
    <property type="protein sequence ID" value="QJA77024.1"/>
    <property type="molecule type" value="Genomic_DNA"/>
</dbReference>
<name>A0A6M3K4I9_9ZZZZ</name>
<dbReference type="EMBL" id="MT141243">
    <property type="protein sequence ID" value="QJA56878.1"/>
    <property type="molecule type" value="Genomic_DNA"/>
</dbReference>
<dbReference type="AlphaFoldDB" id="A0A6M3K4I9"/>
<gene>
    <name evidence="2" type="ORF">MM415A01375_0005</name>
    <name evidence="1" type="ORF">MM415B01778_0011</name>
</gene>